<comment type="caution">
    <text evidence="2">The sequence shown here is derived from an EMBL/GenBank/DDBJ whole genome shotgun (WGS) entry which is preliminary data.</text>
</comment>
<dbReference type="InterPro" id="IPR025296">
    <property type="entry name" value="DUF4158"/>
</dbReference>
<proteinExistence type="predicted"/>
<evidence type="ECO:0000313" key="2">
    <source>
        <dbReference type="EMBL" id="EQD47360.1"/>
    </source>
</evidence>
<organism evidence="2">
    <name type="scientific">mine drainage metagenome</name>
    <dbReference type="NCBI Taxonomy" id="410659"/>
    <lineage>
        <taxon>unclassified sequences</taxon>
        <taxon>metagenomes</taxon>
        <taxon>ecological metagenomes</taxon>
    </lineage>
</organism>
<protein>
    <submittedName>
        <fullName evidence="2">Transposase, Tn3</fullName>
    </submittedName>
</protein>
<evidence type="ECO:0000259" key="1">
    <source>
        <dbReference type="Pfam" id="PF13700"/>
    </source>
</evidence>
<feature type="non-terminal residue" evidence="2">
    <location>
        <position position="147"/>
    </location>
</feature>
<name>T1AZ21_9ZZZZ</name>
<reference evidence="2" key="2">
    <citation type="journal article" date="2014" name="ISME J.">
        <title>Microbial stratification in low pH oxic and suboxic macroscopic growths along an acid mine drainage.</title>
        <authorList>
            <person name="Mendez-Garcia C."/>
            <person name="Mesa V."/>
            <person name="Sprenger R.R."/>
            <person name="Richter M."/>
            <person name="Diez M.S."/>
            <person name="Solano J."/>
            <person name="Bargiela R."/>
            <person name="Golyshina O.V."/>
            <person name="Manteca A."/>
            <person name="Ramos J.L."/>
            <person name="Gallego J.R."/>
            <person name="Llorente I."/>
            <person name="Martins Dos Santos V.A."/>
            <person name="Jensen O.N."/>
            <person name="Pelaez A.I."/>
            <person name="Sanchez J."/>
            <person name="Ferrer M."/>
        </authorList>
    </citation>
    <scope>NUCLEOTIDE SEQUENCE</scope>
</reference>
<accession>T1AZ21</accession>
<dbReference type="AlphaFoldDB" id="T1AZ21"/>
<feature type="domain" description="DUF4158" evidence="1">
    <location>
        <begin position="9"/>
        <end position="147"/>
    </location>
</feature>
<gene>
    <name evidence="2" type="ORF">B1A_14348</name>
</gene>
<dbReference type="EMBL" id="AUZX01010530">
    <property type="protein sequence ID" value="EQD47360.1"/>
    <property type="molecule type" value="Genomic_DNA"/>
</dbReference>
<sequence length="147" mass="16304">MPVVVDPADLSGYARFPADVGRDWLGRWCHLSDADVTQARRQAGDVTRLGFAVQIATVRAIGTFLPDPTAVPPPVVASVARQLDIADPGILAGYAKLAVRWRHTSEIRRRYGYRDFASQPGHFFLVLWLYRQAWVDDLGPSALFRAA</sequence>
<reference evidence="2" key="1">
    <citation type="submission" date="2013-08" db="EMBL/GenBank/DDBJ databases">
        <authorList>
            <person name="Mendez C."/>
            <person name="Richter M."/>
            <person name="Ferrer M."/>
            <person name="Sanchez J."/>
        </authorList>
    </citation>
    <scope>NUCLEOTIDE SEQUENCE</scope>
</reference>
<dbReference type="Pfam" id="PF13700">
    <property type="entry name" value="DUF4158"/>
    <property type="match status" value="1"/>
</dbReference>